<evidence type="ECO:0000313" key="1">
    <source>
        <dbReference type="EMBL" id="CEK85158.1"/>
    </source>
</evidence>
<reference evidence="1" key="1">
    <citation type="submission" date="2014-12" db="EMBL/GenBank/DDBJ databases">
        <title>Insight into the proteome of Arion vulgaris.</title>
        <authorList>
            <person name="Aradska J."/>
            <person name="Bulat T."/>
            <person name="Smidak R."/>
            <person name="Sarate P."/>
            <person name="Gangsoo J."/>
            <person name="Sialana F."/>
            <person name="Bilban M."/>
            <person name="Lubec G."/>
        </authorList>
    </citation>
    <scope>NUCLEOTIDE SEQUENCE</scope>
    <source>
        <tissue evidence="1">Skin</tissue>
    </source>
</reference>
<gene>
    <name evidence="1" type="primary">ORF146676</name>
</gene>
<dbReference type="EMBL" id="HACG01038293">
    <property type="protein sequence ID" value="CEK85158.1"/>
    <property type="molecule type" value="Transcribed_RNA"/>
</dbReference>
<protein>
    <submittedName>
        <fullName evidence="1">Uncharacterized protein</fullName>
    </submittedName>
</protein>
<name>A0A0B7AWE7_9EUPU</name>
<accession>A0A0B7AWE7</accession>
<sequence>MLFIPSKLYVKNSASEEVKKERQYQKYASLKSVRFIDNKCQSERLQSNLSYRDLLYRWGSNYQIPCTFLMQSSSSFQNTNCRSASCQTSQSVDIRFVSTVVAGCCLAF</sequence>
<dbReference type="AlphaFoldDB" id="A0A0B7AWE7"/>
<proteinExistence type="predicted"/>
<organism evidence="1">
    <name type="scientific">Arion vulgaris</name>
    <dbReference type="NCBI Taxonomy" id="1028688"/>
    <lineage>
        <taxon>Eukaryota</taxon>
        <taxon>Metazoa</taxon>
        <taxon>Spiralia</taxon>
        <taxon>Lophotrochozoa</taxon>
        <taxon>Mollusca</taxon>
        <taxon>Gastropoda</taxon>
        <taxon>Heterobranchia</taxon>
        <taxon>Euthyneura</taxon>
        <taxon>Panpulmonata</taxon>
        <taxon>Eupulmonata</taxon>
        <taxon>Stylommatophora</taxon>
        <taxon>Helicina</taxon>
        <taxon>Arionoidea</taxon>
        <taxon>Arionidae</taxon>
        <taxon>Arion</taxon>
    </lineage>
</organism>